<dbReference type="GO" id="GO:0005524">
    <property type="term" value="F:ATP binding"/>
    <property type="evidence" value="ECO:0007669"/>
    <property type="project" value="InterPro"/>
</dbReference>
<dbReference type="Gene3D" id="1.10.510.10">
    <property type="entry name" value="Transferase(Phosphotransferase) domain 1"/>
    <property type="match status" value="1"/>
</dbReference>
<dbReference type="SUPFAM" id="SSF56112">
    <property type="entry name" value="Protein kinase-like (PK-like)"/>
    <property type="match status" value="1"/>
</dbReference>
<evidence type="ECO:0000256" key="1">
    <source>
        <dbReference type="ARBA" id="ARBA00004167"/>
    </source>
</evidence>
<accession>A0A1K0FT97</accession>
<dbReference type="Pfam" id="PF00069">
    <property type="entry name" value="Pkinase"/>
    <property type="match status" value="1"/>
</dbReference>
<dbReference type="InterPro" id="IPR008271">
    <property type="entry name" value="Ser/Thr_kinase_AS"/>
</dbReference>
<dbReference type="CDD" id="cd01949">
    <property type="entry name" value="GGDEF"/>
    <property type="match status" value="1"/>
</dbReference>
<feature type="domain" description="GGDEF" evidence="4">
    <location>
        <begin position="1611"/>
        <end position="1741"/>
    </location>
</feature>
<dbReference type="PANTHER" id="PTHR45138:SF9">
    <property type="entry name" value="DIGUANYLATE CYCLASE DGCM-RELATED"/>
    <property type="match status" value="1"/>
</dbReference>
<dbReference type="SUPFAM" id="SSF55781">
    <property type="entry name" value="GAF domain-like"/>
    <property type="match status" value="2"/>
</dbReference>
<dbReference type="InterPro" id="IPR003018">
    <property type="entry name" value="GAF"/>
</dbReference>
<dbReference type="PANTHER" id="PTHR45138">
    <property type="entry name" value="REGULATORY COMPONENTS OF SENSORY TRANSDUCTION SYSTEM"/>
    <property type="match status" value="1"/>
</dbReference>
<organism evidence="5 6">
    <name type="scientific">Couchioplanes caeruleus subsp. caeruleus</name>
    <dbReference type="NCBI Taxonomy" id="56427"/>
    <lineage>
        <taxon>Bacteria</taxon>
        <taxon>Bacillati</taxon>
        <taxon>Actinomycetota</taxon>
        <taxon>Actinomycetes</taxon>
        <taxon>Micromonosporales</taxon>
        <taxon>Micromonosporaceae</taxon>
        <taxon>Couchioplanes</taxon>
    </lineage>
</organism>
<evidence type="ECO:0000259" key="4">
    <source>
        <dbReference type="PROSITE" id="PS50887"/>
    </source>
</evidence>
<dbReference type="InterPro" id="IPR000719">
    <property type="entry name" value="Prot_kinase_dom"/>
</dbReference>
<comment type="subcellular location">
    <subcellularLocation>
        <location evidence="1">Membrane</location>
        <topology evidence="1">Single-pass membrane protein</topology>
    </subcellularLocation>
</comment>
<dbReference type="FunFam" id="3.30.70.270:FF:000001">
    <property type="entry name" value="Diguanylate cyclase domain protein"/>
    <property type="match status" value="1"/>
</dbReference>
<dbReference type="SUPFAM" id="SSF55073">
    <property type="entry name" value="Nucleotide cyclase"/>
    <property type="match status" value="1"/>
</dbReference>
<dbReference type="SMART" id="SM00065">
    <property type="entry name" value="GAF"/>
    <property type="match status" value="2"/>
</dbReference>
<dbReference type="SMART" id="SM00267">
    <property type="entry name" value="GGDEF"/>
    <property type="match status" value="1"/>
</dbReference>
<dbReference type="InterPro" id="IPR029787">
    <property type="entry name" value="Nucleotide_cyclase"/>
</dbReference>
<dbReference type="InterPro" id="IPR041664">
    <property type="entry name" value="AAA_16"/>
</dbReference>
<proteinExistence type="predicted"/>
<keyword evidence="5" id="KW-0418">Kinase</keyword>
<dbReference type="InterPro" id="IPR011009">
    <property type="entry name" value="Kinase-like_dom_sf"/>
</dbReference>
<dbReference type="NCBIfam" id="TIGR00254">
    <property type="entry name" value="GGDEF"/>
    <property type="match status" value="1"/>
</dbReference>
<dbReference type="SMART" id="SM00220">
    <property type="entry name" value="S_TKc"/>
    <property type="match status" value="1"/>
</dbReference>
<dbReference type="Pfam" id="PF01590">
    <property type="entry name" value="GAF"/>
    <property type="match status" value="1"/>
</dbReference>
<dbReference type="InterPro" id="IPR043128">
    <property type="entry name" value="Rev_trsase/Diguanyl_cyclase"/>
</dbReference>
<comment type="caution">
    <text evidence="5">The sequence shown here is derived from an EMBL/GenBank/DDBJ whole genome shotgun (WGS) entry which is preliminary data.</text>
</comment>
<evidence type="ECO:0000259" key="3">
    <source>
        <dbReference type="PROSITE" id="PS50011"/>
    </source>
</evidence>
<keyword evidence="2" id="KW-0802">TPR repeat</keyword>
<feature type="domain" description="Protein kinase" evidence="3">
    <location>
        <begin position="21"/>
        <end position="271"/>
    </location>
</feature>
<evidence type="ECO:0000313" key="5">
    <source>
        <dbReference type="EMBL" id="OJF16079.1"/>
    </source>
</evidence>
<dbReference type="CDD" id="cd14014">
    <property type="entry name" value="STKc_PknB_like"/>
    <property type="match status" value="1"/>
</dbReference>
<dbReference type="Gene3D" id="3.30.70.270">
    <property type="match status" value="1"/>
</dbReference>
<name>A0A1K0FT97_9ACTN</name>
<dbReference type="GO" id="GO:0043709">
    <property type="term" value="P:cell adhesion involved in single-species biofilm formation"/>
    <property type="evidence" value="ECO:0007669"/>
    <property type="project" value="TreeGrafter"/>
</dbReference>
<evidence type="ECO:0000256" key="2">
    <source>
        <dbReference type="PROSITE-ProRule" id="PRU00339"/>
    </source>
</evidence>
<dbReference type="EMBL" id="MEIA01000005">
    <property type="protein sequence ID" value="OJF16079.1"/>
    <property type="molecule type" value="Genomic_DNA"/>
</dbReference>
<feature type="repeat" description="TPR" evidence="2">
    <location>
        <begin position="746"/>
        <end position="779"/>
    </location>
</feature>
<dbReference type="InterPro" id="IPR029016">
    <property type="entry name" value="GAF-like_dom_sf"/>
</dbReference>
<evidence type="ECO:0000313" key="6">
    <source>
        <dbReference type="Proteomes" id="UP000182486"/>
    </source>
</evidence>
<protein>
    <submittedName>
        <fullName evidence="5">Serine threonine protein kinase</fullName>
    </submittedName>
</protein>
<dbReference type="PROSITE" id="PS50887">
    <property type="entry name" value="GGDEF"/>
    <property type="match status" value="1"/>
</dbReference>
<dbReference type="PROSITE" id="PS50005">
    <property type="entry name" value="TPR"/>
    <property type="match status" value="1"/>
</dbReference>
<dbReference type="GO" id="GO:1902201">
    <property type="term" value="P:negative regulation of bacterial-type flagellum-dependent cell motility"/>
    <property type="evidence" value="ECO:0007669"/>
    <property type="project" value="TreeGrafter"/>
</dbReference>
<dbReference type="Proteomes" id="UP000182486">
    <property type="component" value="Unassembled WGS sequence"/>
</dbReference>
<gene>
    <name evidence="5" type="ORF">BG844_00985</name>
</gene>
<dbReference type="InterPro" id="IPR000160">
    <property type="entry name" value="GGDEF_dom"/>
</dbReference>
<dbReference type="PROSITE" id="PS00108">
    <property type="entry name" value="PROTEIN_KINASE_ST"/>
    <property type="match status" value="1"/>
</dbReference>
<dbReference type="Gene3D" id="3.30.200.20">
    <property type="entry name" value="Phosphorylase Kinase, domain 1"/>
    <property type="match status" value="1"/>
</dbReference>
<dbReference type="SUPFAM" id="SSF52540">
    <property type="entry name" value="P-loop containing nucleoside triphosphate hydrolases"/>
    <property type="match status" value="1"/>
</dbReference>
<dbReference type="Pfam" id="PF13191">
    <property type="entry name" value="AAA_16"/>
    <property type="match status" value="1"/>
</dbReference>
<reference evidence="5 6" key="1">
    <citation type="submission" date="2016-09" db="EMBL/GenBank/DDBJ databases">
        <title>Couchioplanes caeruleus draft genome sequence.</title>
        <authorList>
            <person name="Sheehan J."/>
            <person name="Caffrey P."/>
        </authorList>
    </citation>
    <scope>NUCLEOTIDE SEQUENCE [LARGE SCALE GENOMIC DNA]</scope>
    <source>
        <strain evidence="5 6">DSM 43634</strain>
    </source>
</reference>
<dbReference type="GO" id="GO:0005886">
    <property type="term" value="C:plasma membrane"/>
    <property type="evidence" value="ECO:0007669"/>
    <property type="project" value="TreeGrafter"/>
</dbReference>
<dbReference type="GO" id="GO:0004672">
    <property type="term" value="F:protein kinase activity"/>
    <property type="evidence" value="ECO:0007669"/>
    <property type="project" value="InterPro"/>
</dbReference>
<dbReference type="InterPro" id="IPR027417">
    <property type="entry name" value="P-loop_NTPase"/>
</dbReference>
<dbReference type="GO" id="GO:0052621">
    <property type="term" value="F:diguanylate cyclase activity"/>
    <property type="evidence" value="ECO:0007669"/>
    <property type="project" value="TreeGrafter"/>
</dbReference>
<dbReference type="InterPro" id="IPR050469">
    <property type="entry name" value="Diguanylate_Cyclase"/>
</dbReference>
<dbReference type="RefSeq" id="WP_071802781.1">
    <property type="nucleotide sequence ID" value="NZ_MEIA01000005.1"/>
</dbReference>
<dbReference type="Gene3D" id="3.30.450.40">
    <property type="match status" value="2"/>
</dbReference>
<dbReference type="PROSITE" id="PS50011">
    <property type="entry name" value="PROTEIN_KINASE_DOM"/>
    <property type="match status" value="1"/>
</dbReference>
<dbReference type="InterPro" id="IPR019734">
    <property type="entry name" value="TPR_rpt"/>
</dbReference>
<keyword evidence="5" id="KW-0808">Transferase</keyword>
<dbReference type="Pfam" id="PF00990">
    <property type="entry name" value="GGDEF"/>
    <property type="match status" value="1"/>
</dbReference>
<keyword evidence="6" id="KW-1185">Reference proteome</keyword>
<sequence length="1741" mass="182624">MSGGLGTTGRADADVPELTGLVIEEVLGRGAATTVFRAHHGTSRYALKHARHAADAGSLVAFRREAALLAGVDHPGVLRPCAAGLYEGRAALVTELIDGPTLADALADGPLPQERVLTLAAELAGALAAAHRTGLVHRDLKPQNIMLPPGGPATLIDFGLAAADGGESAEQAVGTFRYTAPEQAGMLRRPVDGRSDLYSLGVVLFECLAGRPPFDAADTGELLRLHAVSPPPDLRELCPDAPDELAAVIHRLLAKDPDDRFPDARELMLALRRCRGTDAADTAEIPAAELPLVGRDAELAALTARWTAARDGEGGMVLVHGPAGAGRTRLVAALAEIVTDTGGGALRARNAPEPDAPLAGLRAALERYADGVRRLSGPERDAARDRLRAAAAPAGAALVRTASPALADLLGDGADAAGQGRDEQFAAALATFLAELARGCGGLLLELDDAHHLDAATLRVLTAVADGIAGVPLLVVLTAPDGADLTAVRAACGAALDTTVPVPPLAECAVTELVASRLPGATAPAELTSHVAARSGGLPLAAVEYLRDLVEGGLLVPHWGIWRLASEGLDALPAGGGRELIVSRLDGLTAGQRSVLAVAAVLGNRFRLDLVAATGQLPGDQVAAAVGTAAARRLVDGGAAGRYTFVHPGVREALLAELPAEEEGRLHQRAGEALEALAEADRELGHAYAVARHHAAAGAVSGAEARYRSAVAAGTQALADQAPAEAVGYLEAATAAAAELGRPVPTAVAHALCRAYLRTGRFAEARDGLRRAIAAEPDPHARAELWATLAELEHTSWADAPSVEAATRALAELGHPVPRRALPLVLSALGAAVAGVLVRRTGIGAGTATGRRREDFRRRAELLDAAAYGSTIGLRMIRAALYALRSLYLVNRLGPGAPYARVYAMLGFFCALAGLRPVSRHCFARAGDAAAMVGDPALKAYVSWLLGTATHLSGGDDGSSWERSIHRDARWLAPAQFLTGYGWMGIRQLLRGYAGTAGTTHQRGLALLPPSTTHLTADFFSLLGAMTPALQGRHGDAAEALAAVREAVAHGASVSQRANIAVASLFLALEQGEFGAPFDDAVAEFEELRLTRSEMFVFHHWFYVFRVAGRLAQVRLADDADRPVRLAAARKAVRELRSIARTPLIKASHDVARAALLEQSGRAEAAIAAAYRAEAKWWSLDAPLLNFDLARIRARAMRRLGRVAESERQAELAASMAETHGWEHRIRQVRAEFGVDRARSAERYGHAGARLADPQRNRRLEALQQVSVAAATVLDPDQLARVALDETLRILGGERALLFMRDDATGKLRRFAGRDAGGADLDTVTDYGSTLIHRVHDTGEAVVVTGTDQGAALGSHSVVAHGLRSIIVAPVLLKGRLTGVVYLDSRLARGVFTSDDIDVLTAVVSHVAVALETARAAQLDVAVRTARHQQELAELLRTSLAELNALHQPRQVLDRLFATLAENAAATGGTLLLPDPLDGALTVADVYGDTDPRHLGGRHEGFDAADAPEAGPVPAPLRDMLDPADAALVVPLVARDRLAGIVVLTAASFDDSRRDISAALASQGVSAYDNAQLFSRVQELATIDGLTGIANRRHFHDLAGSLVDVSRRNGRQLAAVMLDIDHFKQVNDAYGHGAGDDVITEVARRVAAGIRSSDVLGRYGGEEFAVVLPDHAGADLEVVERIRAAVEATPVDTRVGPIAVTISVGLARLTAEDDGLDAVLARADHALYRAKQAGRNRVAHD</sequence>